<accession>A0A4Z2ISY8</accession>
<feature type="compositionally biased region" description="Basic and acidic residues" evidence="1">
    <location>
        <begin position="79"/>
        <end position="92"/>
    </location>
</feature>
<reference evidence="2 3" key="1">
    <citation type="submission" date="2019-03" db="EMBL/GenBank/DDBJ databases">
        <title>First draft genome of Liparis tanakae, snailfish: a comprehensive survey of snailfish specific genes.</title>
        <authorList>
            <person name="Kim W."/>
            <person name="Song I."/>
            <person name="Jeong J.-H."/>
            <person name="Kim D."/>
            <person name="Kim S."/>
            <person name="Ryu S."/>
            <person name="Song J.Y."/>
            <person name="Lee S.K."/>
        </authorList>
    </citation>
    <scope>NUCLEOTIDE SEQUENCE [LARGE SCALE GENOMIC DNA]</scope>
    <source>
        <tissue evidence="2">Muscle</tissue>
    </source>
</reference>
<keyword evidence="3" id="KW-1185">Reference proteome</keyword>
<dbReference type="Proteomes" id="UP000314294">
    <property type="component" value="Unassembled WGS sequence"/>
</dbReference>
<sequence length="209" mass="22947">MSPNTRARDVRKMAGKFTVSTDSNHGDKPRPSKAGMKRMTLSECSCCRGDNEGTASVVGGSHVTREPALQEEDATNPFSDHRSTRWKGKEGREMKPTAKCTCKGLTGSGITRVELSEDVFILPEFRVQTPLTSSFLSGDSVHSSVVESLGRLDEYKERFDFMPSGIHLVIRRPADGACTFFHPLPKNLGTNKEESFPIGLEKAAARDEP</sequence>
<evidence type="ECO:0000256" key="1">
    <source>
        <dbReference type="SAM" id="MobiDB-lite"/>
    </source>
</evidence>
<gene>
    <name evidence="2" type="ORF">EYF80_009317</name>
</gene>
<feature type="region of interest" description="Disordered" evidence="1">
    <location>
        <begin position="1"/>
        <end position="38"/>
    </location>
</feature>
<feature type="region of interest" description="Disordered" evidence="1">
    <location>
        <begin position="65"/>
        <end position="92"/>
    </location>
</feature>
<dbReference type="AlphaFoldDB" id="A0A4Z2ISY8"/>
<protein>
    <submittedName>
        <fullName evidence="2">Uncharacterized protein</fullName>
    </submittedName>
</protein>
<organism evidence="2 3">
    <name type="scientific">Liparis tanakae</name>
    <name type="common">Tanaka's snailfish</name>
    <dbReference type="NCBI Taxonomy" id="230148"/>
    <lineage>
        <taxon>Eukaryota</taxon>
        <taxon>Metazoa</taxon>
        <taxon>Chordata</taxon>
        <taxon>Craniata</taxon>
        <taxon>Vertebrata</taxon>
        <taxon>Euteleostomi</taxon>
        <taxon>Actinopterygii</taxon>
        <taxon>Neopterygii</taxon>
        <taxon>Teleostei</taxon>
        <taxon>Neoteleostei</taxon>
        <taxon>Acanthomorphata</taxon>
        <taxon>Eupercaria</taxon>
        <taxon>Perciformes</taxon>
        <taxon>Cottioidei</taxon>
        <taxon>Cottales</taxon>
        <taxon>Liparidae</taxon>
        <taxon>Liparis</taxon>
    </lineage>
</organism>
<feature type="compositionally biased region" description="Basic and acidic residues" evidence="1">
    <location>
        <begin position="1"/>
        <end position="12"/>
    </location>
</feature>
<dbReference type="EMBL" id="SRLO01000055">
    <property type="protein sequence ID" value="TNN80293.1"/>
    <property type="molecule type" value="Genomic_DNA"/>
</dbReference>
<name>A0A4Z2ISY8_9TELE</name>
<proteinExistence type="predicted"/>
<comment type="caution">
    <text evidence="2">The sequence shown here is derived from an EMBL/GenBank/DDBJ whole genome shotgun (WGS) entry which is preliminary data.</text>
</comment>
<evidence type="ECO:0000313" key="3">
    <source>
        <dbReference type="Proteomes" id="UP000314294"/>
    </source>
</evidence>
<evidence type="ECO:0000313" key="2">
    <source>
        <dbReference type="EMBL" id="TNN80293.1"/>
    </source>
</evidence>